<dbReference type="InterPro" id="IPR011034">
    <property type="entry name" value="Formyl_transferase-like_C_sf"/>
</dbReference>
<dbReference type="EC" id="3.2.2.-" evidence="5"/>
<dbReference type="RefSeq" id="WP_344311438.1">
    <property type="nucleotide sequence ID" value="NZ_BAAANY010000012.1"/>
</dbReference>
<dbReference type="Pfam" id="PF02245">
    <property type="entry name" value="Pur_DNA_glyco"/>
    <property type="match status" value="1"/>
</dbReference>
<dbReference type="CDD" id="cd00540">
    <property type="entry name" value="AAG"/>
    <property type="match status" value="1"/>
</dbReference>
<evidence type="ECO:0000256" key="3">
    <source>
        <dbReference type="ARBA" id="ARBA00022801"/>
    </source>
</evidence>
<dbReference type="PANTHER" id="PTHR10429:SF0">
    <property type="entry name" value="DNA-3-METHYLADENINE GLYCOSYLASE"/>
    <property type="match status" value="1"/>
</dbReference>
<evidence type="ECO:0000313" key="7">
    <source>
        <dbReference type="Proteomes" id="UP001500618"/>
    </source>
</evidence>
<dbReference type="Gene3D" id="3.10.300.10">
    <property type="entry name" value="Methylpurine-DNA glycosylase (MPG)"/>
    <property type="match status" value="1"/>
</dbReference>
<sequence length="207" mass="21763">MAKDLARVLAGDPVTAAKALLGCFFSANGVTLRLVEVEAYAGIGEDPGSHAHRGQTARNSSVFGKPGTLYVYFTYGMHFCANVACRPAGVGSAVLFRGGEVVDGVEIARDRRLGATDRELARGPARLAKCLDLTRDADGVDLLDPQSSVRLLAGKSVPPKRVLSGPRTGVAGEGAGTPWRFWIDGDPAVSPYRPAVKRSRPAQTSTA</sequence>
<evidence type="ECO:0000256" key="4">
    <source>
        <dbReference type="ARBA" id="ARBA00023204"/>
    </source>
</evidence>
<accession>A0ABN2H8X0</accession>
<proteinExistence type="inferred from homology"/>
<evidence type="ECO:0000256" key="1">
    <source>
        <dbReference type="ARBA" id="ARBA00009232"/>
    </source>
</evidence>
<dbReference type="SUPFAM" id="SSF50486">
    <property type="entry name" value="FMT C-terminal domain-like"/>
    <property type="match status" value="1"/>
</dbReference>
<keyword evidence="7" id="KW-1185">Reference proteome</keyword>
<dbReference type="EMBL" id="BAAANY010000012">
    <property type="protein sequence ID" value="GAA1683871.1"/>
    <property type="molecule type" value="Genomic_DNA"/>
</dbReference>
<keyword evidence="4 5" id="KW-0234">DNA repair</keyword>
<evidence type="ECO:0000313" key="6">
    <source>
        <dbReference type="EMBL" id="GAA1683871.1"/>
    </source>
</evidence>
<evidence type="ECO:0000256" key="2">
    <source>
        <dbReference type="ARBA" id="ARBA00022763"/>
    </source>
</evidence>
<comment type="similarity">
    <text evidence="1 5">Belongs to the DNA glycosylase MPG family.</text>
</comment>
<gene>
    <name evidence="6" type="ORF">GCM10009765_36510</name>
</gene>
<reference evidence="6 7" key="1">
    <citation type="journal article" date="2019" name="Int. J. Syst. Evol. Microbiol.">
        <title>The Global Catalogue of Microorganisms (GCM) 10K type strain sequencing project: providing services to taxonomists for standard genome sequencing and annotation.</title>
        <authorList>
            <consortium name="The Broad Institute Genomics Platform"/>
            <consortium name="The Broad Institute Genome Sequencing Center for Infectious Disease"/>
            <person name="Wu L."/>
            <person name="Ma J."/>
        </authorList>
    </citation>
    <scope>NUCLEOTIDE SEQUENCE [LARGE SCALE GENOMIC DNA]</scope>
    <source>
        <strain evidence="6 7">JCM 14718</strain>
    </source>
</reference>
<protein>
    <recommendedName>
        <fullName evidence="5">Putative 3-methyladenine DNA glycosylase</fullName>
        <ecNumber evidence="5">3.2.2.-</ecNumber>
    </recommendedName>
</protein>
<dbReference type="InterPro" id="IPR036995">
    <property type="entry name" value="MPG_sf"/>
</dbReference>
<organism evidence="6 7">
    <name type="scientific">Fodinicola feengrottensis</name>
    <dbReference type="NCBI Taxonomy" id="435914"/>
    <lineage>
        <taxon>Bacteria</taxon>
        <taxon>Bacillati</taxon>
        <taxon>Actinomycetota</taxon>
        <taxon>Actinomycetes</taxon>
        <taxon>Mycobacteriales</taxon>
        <taxon>Fodinicola</taxon>
    </lineage>
</organism>
<dbReference type="NCBIfam" id="NF002003">
    <property type="entry name" value="PRK00802.1-3"/>
    <property type="match status" value="1"/>
</dbReference>
<name>A0ABN2H8X0_9ACTN</name>
<keyword evidence="2 5" id="KW-0227">DNA damage</keyword>
<dbReference type="Proteomes" id="UP001500618">
    <property type="component" value="Unassembled WGS sequence"/>
</dbReference>
<dbReference type="InterPro" id="IPR003180">
    <property type="entry name" value="MPG"/>
</dbReference>
<dbReference type="PANTHER" id="PTHR10429">
    <property type="entry name" value="DNA-3-METHYLADENINE GLYCOSYLASE"/>
    <property type="match status" value="1"/>
</dbReference>
<keyword evidence="3 5" id="KW-0378">Hydrolase</keyword>
<dbReference type="HAMAP" id="MF_00527">
    <property type="entry name" value="3MGH"/>
    <property type="match status" value="1"/>
</dbReference>
<evidence type="ECO:0000256" key="5">
    <source>
        <dbReference type="HAMAP-Rule" id="MF_00527"/>
    </source>
</evidence>
<dbReference type="NCBIfam" id="TIGR00567">
    <property type="entry name" value="3mg"/>
    <property type="match status" value="1"/>
</dbReference>
<comment type="caution">
    <text evidence="6">The sequence shown here is derived from an EMBL/GenBank/DDBJ whole genome shotgun (WGS) entry which is preliminary data.</text>
</comment>